<organism evidence="2 3">
    <name type="scientific">Streptomyces capoamus</name>
    <dbReference type="NCBI Taxonomy" id="68183"/>
    <lineage>
        <taxon>Bacteria</taxon>
        <taxon>Bacillati</taxon>
        <taxon>Actinomycetota</taxon>
        <taxon>Actinomycetes</taxon>
        <taxon>Kitasatosporales</taxon>
        <taxon>Streptomycetaceae</taxon>
        <taxon>Streptomyces</taxon>
    </lineage>
</organism>
<gene>
    <name evidence="2" type="ORF">GCM10018980_34640</name>
</gene>
<dbReference type="GO" id="GO:0051536">
    <property type="term" value="F:iron-sulfur cluster binding"/>
    <property type="evidence" value="ECO:0007669"/>
    <property type="project" value="InterPro"/>
</dbReference>
<dbReference type="SUPFAM" id="SSF54292">
    <property type="entry name" value="2Fe-2S ferredoxin-like"/>
    <property type="match status" value="1"/>
</dbReference>
<dbReference type="EMBL" id="BNBF01000009">
    <property type="protein sequence ID" value="GHG51718.1"/>
    <property type="molecule type" value="Genomic_DNA"/>
</dbReference>
<comment type="caution">
    <text evidence="2">The sequence shown here is derived from an EMBL/GenBank/DDBJ whole genome shotgun (WGS) entry which is preliminary data.</text>
</comment>
<dbReference type="Proteomes" id="UP000619355">
    <property type="component" value="Unassembled WGS sequence"/>
</dbReference>
<keyword evidence="1" id="KW-0560">Oxidoreductase</keyword>
<dbReference type="GO" id="GO:0016491">
    <property type="term" value="F:oxidoreductase activity"/>
    <property type="evidence" value="ECO:0007669"/>
    <property type="project" value="UniProtKB-KW"/>
</dbReference>
<proteinExistence type="predicted"/>
<sequence>MKPPEPARARPGETCTVTFDGRTLTVLPGRTVAAALWAAGVTAWRSTRGTGRPRGVFCGIGVCFDCLVTVNGRPNQRACLVPVRPGDVIRTQEGTGRDDD</sequence>
<dbReference type="Pfam" id="PF13510">
    <property type="entry name" value="Fer2_4"/>
    <property type="match status" value="1"/>
</dbReference>
<evidence type="ECO:0000256" key="1">
    <source>
        <dbReference type="ARBA" id="ARBA00023002"/>
    </source>
</evidence>
<dbReference type="InterPro" id="IPR036010">
    <property type="entry name" value="2Fe-2S_ferredoxin-like_sf"/>
</dbReference>
<reference evidence="3" key="1">
    <citation type="journal article" date="2019" name="Int. J. Syst. Evol. Microbiol.">
        <title>The Global Catalogue of Microorganisms (GCM) 10K type strain sequencing project: providing services to taxonomists for standard genome sequencing and annotation.</title>
        <authorList>
            <consortium name="The Broad Institute Genomics Platform"/>
            <consortium name="The Broad Institute Genome Sequencing Center for Infectious Disease"/>
            <person name="Wu L."/>
            <person name="Ma J."/>
        </authorList>
    </citation>
    <scope>NUCLEOTIDE SEQUENCE [LARGE SCALE GENOMIC DNA]</scope>
    <source>
        <strain evidence="3">JCM 4253</strain>
    </source>
</reference>
<evidence type="ECO:0000313" key="2">
    <source>
        <dbReference type="EMBL" id="GHG51718.1"/>
    </source>
</evidence>
<dbReference type="Gene3D" id="3.10.20.440">
    <property type="entry name" value="2Fe-2S iron-sulphur cluster binding domain, sarcosine oxidase, alpha subunit, N-terminal domain"/>
    <property type="match status" value="1"/>
</dbReference>
<keyword evidence="3" id="KW-1185">Reference proteome</keyword>
<name>A0A919C801_9ACTN</name>
<evidence type="ECO:0000313" key="3">
    <source>
        <dbReference type="Proteomes" id="UP000619355"/>
    </source>
</evidence>
<accession>A0A919C801</accession>
<dbReference type="RefSeq" id="WP_189982574.1">
    <property type="nucleotide sequence ID" value="NZ_BNBF01000009.1"/>
</dbReference>
<dbReference type="InterPro" id="IPR042204">
    <property type="entry name" value="2Fe-2S-bd_N"/>
</dbReference>
<dbReference type="AlphaFoldDB" id="A0A919C801"/>
<protein>
    <submittedName>
        <fullName evidence="2">Proline dehydrogenase</fullName>
    </submittedName>
</protein>